<dbReference type="InterPro" id="IPR020846">
    <property type="entry name" value="MFS_dom"/>
</dbReference>
<dbReference type="RefSeq" id="WP_275615863.1">
    <property type="nucleotide sequence ID" value="NZ_JARFVB010000005.1"/>
</dbReference>
<evidence type="ECO:0000256" key="7">
    <source>
        <dbReference type="SAM" id="Phobius"/>
    </source>
</evidence>
<feature type="transmembrane region" description="Helical" evidence="7">
    <location>
        <begin position="357"/>
        <end position="375"/>
    </location>
</feature>
<feature type="domain" description="Major facilitator superfamily (MFS) profile" evidence="8">
    <location>
        <begin position="9"/>
        <end position="405"/>
    </location>
</feature>
<keyword evidence="6 7" id="KW-0472">Membrane</keyword>
<evidence type="ECO:0000256" key="1">
    <source>
        <dbReference type="ARBA" id="ARBA00004651"/>
    </source>
</evidence>
<dbReference type="Gene3D" id="1.20.1250.20">
    <property type="entry name" value="MFS general substrate transporter like domains"/>
    <property type="match status" value="2"/>
</dbReference>
<evidence type="ECO:0000259" key="8">
    <source>
        <dbReference type="PROSITE" id="PS50850"/>
    </source>
</evidence>
<feature type="transmembrane region" description="Helical" evidence="7">
    <location>
        <begin position="83"/>
        <end position="102"/>
    </location>
</feature>
<feature type="transmembrane region" description="Helical" evidence="7">
    <location>
        <begin position="296"/>
        <end position="313"/>
    </location>
</feature>
<evidence type="ECO:0000256" key="2">
    <source>
        <dbReference type="ARBA" id="ARBA00022448"/>
    </source>
</evidence>
<evidence type="ECO:0000256" key="3">
    <source>
        <dbReference type="ARBA" id="ARBA00022475"/>
    </source>
</evidence>
<feature type="transmembrane region" description="Helical" evidence="7">
    <location>
        <begin position="224"/>
        <end position="245"/>
    </location>
</feature>
<evidence type="ECO:0000256" key="6">
    <source>
        <dbReference type="ARBA" id="ARBA00023136"/>
    </source>
</evidence>
<evidence type="ECO:0000313" key="10">
    <source>
        <dbReference type="Proteomes" id="UP001221366"/>
    </source>
</evidence>
<feature type="transmembrane region" description="Helical" evidence="7">
    <location>
        <begin position="141"/>
        <end position="162"/>
    </location>
</feature>
<evidence type="ECO:0000313" key="9">
    <source>
        <dbReference type="EMBL" id="MDF0716653.1"/>
    </source>
</evidence>
<name>A0ABT5XZY0_9FLAO</name>
<dbReference type="SUPFAM" id="SSF103473">
    <property type="entry name" value="MFS general substrate transporter"/>
    <property type="match status" value="1"/>
</dbReference>
<evidence type="ECO:0000256" key="4">
    <source>
        <dbReference type="ARBA" id="ARBA00022692"/>
    </source>
</evidence>
<dbReference type="Proteomes" id="UP001221366">
    <property type="component" value="Unassembled WGS sequence"/>
</dbReference>
<feature type="transmembrane region" description="Helical" evidence="7">
    <location>
        <begin position="108"/>
        <end position="129"/>
    </location>
</feature>
<evidence type="ECO:0000256" key="5">
    <source>
        <dbReference type="ARBA" id="ARBA00022989"/>
    </source>
</evidence>
<comment type="subcellular location">
    <subcellularLocation>
        <location evidence="1">Cell membrane</location>
        <topology evidence="1">Multi-pass membrane protein</topology>
    </subcellularLocation>
</comment>
<dbReference type="CDD" id="cd17325">
    <property type="entry name" value="MFS_MdtG_SLC18_like"/>
    <property type="match status" value="1"/>
</dbReference>
<dbReference type="EMBL" id="JARFVB010000005">
    <property type="protein sequence ID" value="MDF0716653.1"/>
    <property type="molecule type" value="Genomic_DNA"/>
</dbReference>
<organism evidence="9 10">
    <name type="scientific">Flagellimonas yonaguniensis</name>
    <dbReference type="NCBI Taxonomy" id="3031325"/>
    <lineage>
        <taxon>Bacteria</taxon>
        <taxon>Pseudomonadati</taxon>
        <taxon>Bacteroidota</taxon>
        <taxon>Flavobacteriia</taxon>
        <taxon>Flavobacteriales</taxon>
        <taxon>Flavobacteriaceae</taxon>
        <taxon>Flagellimonas</taxon>
    </lineage>
</organism>
<keyword evidence="3" id="KW-1003">Cell membrane</keyword>
<keyword evidence="4 7" id="KW-0812">Transmembrane</keyword>
<keyword evidence="2" id="KW-0813">Transport</keyword>
<dbReference type="PANTHER" id="PTHR23517:SF3">
    <property type="entry name" value="INTEGRAL MEMBRANE TRANSPORT PROTEIN"/>
    <property type="match status" value="1"/>
</dbReference>
<feature type="transmembrane region" description="Helical" evidence="7">
    <location>
        <begin position="265"/>
        <end position="284"/>
    </location>
</feature>
<sequence>MNKKEKRNRIFLVLLSLFVVMLGYGILLPTLPYYTERLALKDNLDTDLINFHIGMLTSIYPLFQLLFVIVWGKLSDKCGRKPIILLGLVGFVVMNLLTGLATSLSMLYIARIIGGIFTSAVIPVSNAYLSDITSEKRRTKIMAWSGVAISSGVIFGPVLGGFLSRTNLHYTYSFGVFHLDRFSVPFILAALLGFVVLLIIIKWLKNTEVKSRIASEVVKFSFSLSNYFIILLLLSFVMQFVVTLFETVFSIYGKDELAFTTNQVGIGFMLCGSVMAVLQPVFATYGEKILTSKQQITLGLLISGVSLIVFPFVSGELYIYVTIIIFAAGGAMVTPNLLSAVSLISKENTGRNISIQSSTNSIGQILGPVLGTWLIAGGFYYPFIIAGTTVLASLGLVYFLRKQDNEVDQILLADQHKKG</sequence>
<dbReference type="InterPro" id="IPR011701">
    <property type="entry name" value="MFS"/>
</dbReference>
<keyword evidence="5 7" id="KW-1133">Transmembrane helix</keyword>
<feature type="transmembrane region" description="Helical" evidence="7">
    <location>
        <begin position="51"/>
        <end position="71"/>
    </location>
</feature>
<dbReference type="PANTHER" id="PTHR23517">
    <property type="entry name" value="RESISTANCE PROTEIN MDTM, PUTATIVE-RELATED-RELATED"/>
    <property type="match status" value="1"/>
</dbReference>
<keyword evidence="10" id="KW-1185">Reference proteome</keyword>
<accession>A0ABT5XZY0</accession>
<feature type="transmembrane region" description="Helical" evidence="7">
    <location>
        <begin position="12"/>
        <end position="31"/>
    </location>
</feature>
<reference evidence="9 10" key="1">
    <citation type="submission" date="2023-03" db="EMBL/GenBank/DDBJ databases">
        <title>Muricauda XX sp. nov. and Muricauda XXX sp. nov., two novel species isolated from Okinawa Trough.</title>
        <authorList>
            <person name="Cao W."/>
            <person name="Deng X."/>
        </authorList>
    </citation>
    <scope>NUCLEOTIDE SEQUENCE [LARGE SCALE GENOMIC DNA]</scope>
    <source>
        <strain evidence="9 10">334s03</strain>
    </source>
</reference>
<comment type="caution">
    <text evidence="9">The sequence shown here is derived from an EMBL/GenBank/DDBJ whole genome shotgun (WGS) entry which is preliminary data.</text>
</comment>
<feature type="transmembrane region" description="Helical" evidence="7">
    <location>
        <begin position="381"/>
        <end position="400"/>
    </location>
</feature>
<dbReference type="PRINTS" id="PR01035">
    <property type="entry name" value="TCRTETA"/>
</dbReference>
<gene>
    <name evidence="9" type="ORF">PY092_10875</name>
</gene>
<dbReference type="Pfam" id="PF07690">
    <property type="entry name" value="MFS_1"/>
    <property type="match status" value="1"/>
</dbReference>
<dbReference type="InterPro" id="IPR050171">
    <property type="entry name" value="MFS_Transporters"/>
</dbReference>
<feature type="transmembrane region" description="Helical" evidence="7">
    <location>
        <begin position="319"/>
        <end position="345"/>
    </location>
</feature>
<feature type="transmembrane region" description="Helical" evidence="7">
    <location>
        <begin position="182"/>
        <end position="204"/>
    </location>
</feature>
<proteinExistence type="predicted"/>
<dbReference type="PROSITE" id="PS50850">
    <property type="entry name" value="MFS"/>
    <property type="match status" value="1"/>
</dbReference>
<dbReference type="InterPro" id="IPR036259">
    <property type="entry name" value="MFS_trans_sf"/>
</dbReference>
<dbReference type="InterPro" id="IPR001958">
    <property type="entry name" value="Tet-R_TetA/multi-R_MdtG-like"/>
</dbReference>
<protein>
    <submittedName>
        <fullName evidence="9">MFS transporter</fullName>
    </submittedName>
</protein>